<dbReference type="EMBL" id="CP036432">
    <property type="protein sequence ID" value="QDV87907.1"/>
    <property type="molecule type" value="Genomic_DNA"/>
</dbReference>
<keyword evidence="4" id="KW-1185">Reference proteome</keyword>
<sequence length="771" mass="84110">MTKSLRRAVGRRRCIMSLSFCDGISLRLLLSYSLRSDPPVRGDTLKRLPLYSLASGVIVAIVLMAVALSGAPIPNIGLGALGLLPLAAALVDAVRLKTKYASGRPNRDDGAGQGGTGQTTPQSELQEWLKEKAESLAAQEQELNARALSLQQWMQFPDAIDFKNTDPTRRPPPTETPEISVDDPMARHDRELLELVEAKTRELFDSIKQDAYRKEIGDRKVFDNEKVRTDLVALVSDVVAIYRPGETAPLLKTNVDAVSRAVGRASLRLLVAVESLPGGLASYDFQSIYNVVMRAVKTFGLYKSARPYIDVASNVLFAGRIVSSTNPLTLVAWWAASKATTYGASKLGTHVLDQQAVGLIRQLVEIVAIEVASIYSPMVRYRDVHWIYGVELVHLASELAISDSARVAAMKQLSALNLRDEYGRVSLLRHLADGSTSRPSDYQPAQSLPASDRKIVAERLEAFLLTYVLDDKKNRPQKATIDAWQTSAADRLEIQFRVGQVDVSPEEQTERAICALASFALQHFGDDPEPAIGRLKMTQTFNAIDSSSRARLVREIQAEPPFLYHPPSLDPDGEICKRFLTDLIHLAANGRKPPELLVAGPRASDTAVELVSWSGEEAIRVTAYFMRADADELIKQYRQRDAAQLLGQTNPASLSPEIATALHYLLGRTGSEQGVRCVFSDATLSADDQPVALARIGSSLICFRLQGDADRATASLTILSRCALQQATIEKVPGYVRSDCRVTFPDATAVLIPGSALAGYDAYFAGLLAGA</sequence>
<keyword evidence="2" id="KW-1133">Transmembrane helix</keyword>
<name>A0ABX5Y0U8_9BACT</name>
<feature type="region of interest" description="Disordered" evidence="1">
    <location>
        <begin position="101"/>
        <end position="123"/>
    </location>
</feature>
<feature type="transmembrane region" description="Helical" evidence="2">
    <location>
        <begin position="50"/>
        <end position="69"/>
    </location>
</feature>
<organism evidence="3 4">
    <name type="scientific">Stieleria magnilauensis</name>
    <dbReference type="NCBI Taxonomy" id="2527963"/>
    <lineage>
        <taxon>Bacteria</taxon>
        <taxon>Pseudomonadati</taxon>
        <taxon>Planctomycetota</taxon>
        <taxon>Planctomycetia</taxon>
        <taxon>Pirellulales</taxon>
        <taxon>Pirellulaceae</taxon>
        <taxon>Stieleria</taxon>
    </lineage>
</organism>
<keyword evidence="2" id="KW-0472">Membrane</keyword>
<keyword evidence="2" id="KW-0812">Transmembrane</keyword>
<dbReference type="Proteomes" id="UP000318081">
    <property type="component" value="Chromosome"/>
</dbReference>
<reference evidence="3 4" key="1">
    <citation type="submission" date="2019-02" db="EMBL/GenBank/DDBJ databases">
        <title>Deep-cultivation of Planctomycetes and their phenomic and genomic characterization uncovers novel biology.</title>
        <authorList>
            <person name="Wiegand S."/>
            <person name="Jogler M."/>
            <person name="Boedeker C."/>
            <person name="Pinto D."/>
            <person name="Vollmers J."/>
            <person name="Rivas-Marin E."/>
            <person name="Kohn T."/>
            <person name="Peeters S.H."/>
            <person name="Heuer A."/>
            <person name="Rast P."/>
            <person name="Oberbeckmann S."/>
            <person name="Bunk B."/>
            <person name="Jeske O."/>
            <person name="Meyerdierks A."/>
            <person name="Storesund J.E."/>
            <person name="Kallscheuer N."/>
            <person name="Luecker S."/>
            <person name="Lage O.M."/>
            <person name="Pohl T."/>
            <person name="Merkel B.J."/>
            <person name="Hornburger P."/>
            <person name="Mueller R.-W."/>
            <person name="Bruemmer F."/>
            <person name="Labrenz M."/>
            <person name="Spormann A.M."/>
            <person name="Op den Camp H."/>
            <person name="Overmann J."/>
            <person name="Amann R."/>
            <person name="Jetten M.S.M."/>
            <person name="Mascher T."/>
            <person name="Medema M.H."/>
            <person name="Devos D.P."/>
            <person name="Kaster A.-K."/>
            <person name="Ovreas L."/>
            <person name="Rohde M."/>
            <person name="Galperin M.Y."/>
            <person name="Jogler C."/>
        </authorList>
    </citation>
    <scope>NUCLEOTIDE SEQUENCE [LARGE SCALE GENOMIC DNA]</scope>
    <source>
        <strain evidence="3 4">TBK1r</strain>
    </source>
</reference>
<gene>
    <name evidence="3" type="ORF">TBK1r_69390</name>
</gene>
<evidence type="ECO:0000256" key="2">
    <source>
        <dbReference type="SAM" id="Phobius"/>
    </source>
</evidence>
<evidence type="ECO:0000313" key="4">
    <source>
        <dbReference type="Proteomes" id="UP000318081"/>
    </source>
</evidence>
<feature type="region of interest" description="Disordered" evidence="1">
    <location>
        <begin position="162"/>
        <end position="181"/>
    </location>
</feature>
<protein>
    <submittedName>
        <fullName evidence="3">Uncharacterized protein</fullName>
    </submittedName>
</protein>
<proteinExistence type="predicted"/>
<evidence type="ECO:0000313" key="3">
    <source>
        <dbReference type="EMBL" id="QDV87907.1"/>
    </source>
</evidence>
<evidence type="ECO:0000256" key="1">
    <source>
        <dbReference type="SAM" id="MobiDB-lite"/>
    </source>
</evidence>
<accession>A0ABX5Y0U8</accession>